<protein>
    <submittedName>
        <fullName evidence="1">Uncharacterized protein</fullName>
    </submittedName>
</protein>
<dbReference type="EMBL" id="GU071098">
    <property type="protein sequence ID" value="ADO98129.1"/>
    <property type="molecule type" value="Genomic_DNA"/>
</dbReference>
<evidence type="ECO:0000313" key="2">
    <source>
        <dbReference type="Proteomes" id="UP000006527"/>
    </source>
</evidence>
<reference evidence="1 2" key="1">
    <citation type="journal article" date="2010" name="Environ. Microbiol.">
        <title>Genomic analysis of oceanic cyanobacterial myoviruses compared with T4-like myoviruses from diverse hosts and environments.</title>
        <authorList>
            <person name="Sullivan M.B."/>
            <person name="Huang K.H."/>
            <person name="Ignacio-Espinoza J.C."/>
            <person name="Berlin A.M."/>
            <person name="Kelly L."/>
            <person name="Weigele P.R."/>
            <person name="DeFrancesco A.S."/>
            <person name="Kern S.E."/>
            <person name="Thompson L.R."/>
            <person name="Young S."/>
            <person name="Yandava C."/>
            <person name="Fu R."/>
            <person name="Krastins B."/>
            <person name="Chase M."/>
            <person name="Sarracino D."/>
            <person name="Osburne M.S."/>
            <person name="Henn M.R."/>
            <person name="Chisholm S.W."/>
        </authorList>
    </citation>
    <scope>NUCLEOTIDE SEQUENCE [LARGE SCALE GENOMIC DNA]</scope>
    <source>
        <strain evidence="1">8109-3</strain>
    </source>
</reference>
<dbReference type="KEGG" id="vg:10328632"/>
<keyword evidence="2" id="KW-1185">Reference proteome</keyword>
<gene>
    <name evidence="1" type="ORF">SSSM7_063</name>
</gene>
<dbReference type="RefSeq" id="YP_004324116.1">
    <property type="nucleotide sequence ID" value="NC_015287.1"/>
</dbReference>
<sequence length="79" mass="9351">MSNMLKMSDYDKVVRRFVSDYVWNLSPDQMREMISEQAHIDFENIRQDTGQESVFEEMAGWDSELWADIANDFNLPDVL</sequence>
<proteinExistence type="predicted"/>
<name>E3SKY1_9CAUD</name>
<organism evidence="1 2">
    <name type="scientific">Synechococcus phage S-SSM7</name>
    <dbReference type="NCBI Taxonomy" id="445686"/>
    <lineage>
        <taxon>Viruses</taxon>
        <taxon>Duplodnaviria</taxon>
        <taxon>Heunggongvirae</taxon>
        <taxon>Uroviricota</taxon>
        <taxon>Caudoviricetes</taxon>
        <taxon>Pantevenvirales</taxon>
        <taxon>Kyanoviridae</taxon>
        <taxon>Lipsvirus</taxon>
        <taxon>Lipsvirus ssm7</taxon>
    </lineage>
</organism>
<dbReference type="OrthoDB" id="38270at10239"/>
<dbReference type="GeneID" id="10328632"/>
<evidence type="ECO:0000313" key="1">
    <source>
        <dbReference type="EMBL" id="ADO98129.1"/>
    </source>
</evidence>
<dbReference type="Proteomes" id="UP000006527">
    <property type="component" value="Segment"/>
</dbReference>
<accession>E3SKY1</accession>